<accession>A0A382B7S3</accession>
<gene>
    <name evidence="1" type="ORF">METZ01_LOCUS162710</name>
</gene>
<proteinExistence type="predicted"/>
<dbReference type="EMBL" id="UINC01028598">
    <property type="protein sequence ID" value="SVB09856.1"/>
    <property type="molecule type" value="Genomic_DNA"/>
</dbReference>
<protein>
    <submittedName>
        <fullName evidence="1">Uncharacterized protein</fullName>
    </submittedName>
</protein>
<sequence>MDVQILVEGLYLPPVDKATSFAPNPPQIIISFPVQTAV</sequence>
<organism evidence="1">
    <name type="scientific">marine metagenome</name>
    <dbReference type="NCBI Taxonomy" id="408172"/>
    <lineage>
        <taxon>unclassified sequences</taxon>
        <taxon>metagenomes</taxon>
        <taxon>ecological metagenomes</taxon>
    </lineage>
</organism>
<reference evidence="1" key="1">
    <citation type="submission" date="2018-05" db="EMBL/GenBank/DDBJ databases">
        <authorList>
            <person name="Lanie J.A."/>
            <person name="Ng W.-L."/>
            <person name="Kazmierczak K.M."/>
            <person name="Andrzejewski T.M."/>
            <person name="Davidsen T.M."/>
            <person name="Wayne K.J."/>
            <person name="Tettelin H."/>
            <person name="Glass J.I."/>
            <person name="Rusch D."/>
            <person name="Podicherti R."/>
            <person name="Tsui H.-C.T."/>
            <person name="Winkler M.E."/>
        </authorList>
    </citation>
    <scope>NUCLEOTIDE SEQUENCE</scope>
</reference>
<dbReference type="AlphaFoldDB" id="A0A382B7S3"/>
<evidence type="ECO:0000313" key="1">
    <source>
        <dbReference type="EMBL" id="SVB09856.1"/>
    </source>
</evidence>
<name>A0A382B7S3_9ZZZZ</name>